<keyword evidence="1" id="KW-0812">Transmembrane</keyword>
<dbReference type="OrthoDB" id="4426699at2"/>
<feature type="transmembrane region" description="Helical" evidence="1">
    <location>
        <begin position="77"/>
        <end position="99"/>
    </location>
</feature>
<feature type="transmembrane region" description="Helical" evidence="1">
    <location>
        <begin position="119"/>
        <end position="139"/>
    </location>
</feature>
<proteinExistence type="predicted"/>
<protein>
    <recommendedName>
        <fullName evidence="4">DUF3180 domain-containing protein</fullName>
    </recommendedName>
</protein>
<sequence>MTRTSIAGLFSAVAFAAAAGWILVRRFFAALESLSLVVPLSLWILGAVCFYLAYMVRKRREEGKVGLDRSQLNPMMVANFMVFGKACAWAGALCGGGYIGALVYVVPRMHIVVAAAEDFPSLISGALGGVVLAVAGVVLERSCEVSPPAHGEGAS</sequence>
<dbReference type="AlphaFoldDB" id="A0A1Q2HZ27"/>
<name>A0A1Q2HZ27_9CORY</name>
<dbReference type="EMBL" id="CP019688">
    <property type="protein sequence ID" value="AQQ16083.1"/>
    <property type="molecule type" value="Genomic_DNA"/>
</dbReference>
<dbReference type="InterPro" id="IPR021517">
    <property type="entry name" value="DUF3180"/>
</dbReference>
<feature type="transmembrane region" description="Helical" evidence="1">
    <location>
        <begin position="36"/>
        <end position="56"/>
    </location>
</feature>
<evidence type="ECO:0000313" key="2">
    <source>
        <dbReference type="EMBL" id="AQQ16083.1"/>
    </source>
</evidence>
<gene>
    <name evidence="2" type="ORF">CGLAU_10745</name>
</gene>
<organism evidence="2 3">
    <name type="scientific">Corynebacterium glaucum</name>
    <dbReference type="NCBI Taxonomy" id="187491"/>
    <lineage>
        <taxon>Bacteria</taxon>
        <taxon>Bacillati</taxon>
        <taxon>Actinomycetota</taxon>
        <taxon>Actinomycetes</taxon>
        <taxon>Mycobacteriales</taxon>
        <taxon>Corynebacteriaceae</taxon>
        <taxon>Corynebacterium</taxon>
    </lineage>
</organism>
<evidence type="ECO:0000313" key="3">
    <source>
        <dbReference type="Proteomes" id="UP000217209"/>
    </source>
</evidence>
<dbReference type="Proteomes" id="UP000217209">
    <property type="component" value="Chromosome"/>
</dbReference>
<keyword evidence="1" id="KW-0472">Membrane</keyword>
<dbReference type="KEGG" id="cgv:CGLAU_10745"/>
<evidence type="ECO:0008006" key="4">
    <source>
        <dbReference type="Google" id="ProtNLM"/>
    </source>
</evidence>
<dbReference type="RefSeq" id="WP_095660685.1">
    <property type="nucleotide sequence ID" value="NZ_CP019688.1"/>
</dbReference>
<keyword evidence="1" id="KW-1133">Transmembrane helix</keyword>
<keyword evidence="3" id="KW-1185">Reference proteome</keyword>
<accession>A0A1Q2HZ27</accession>
<evidence type="ECO:0000256" key="1">
    <source>
        <dbReference type="SAM" id="Phobius"/>
    </source>
</evidence>
<dbReference type="Pfam" id="PF11377">
    <property type="entry name" value="DUF3180"/>
    <property type="match status" value="1"/>
</dbReference>
<reference evidence="2 3" key="1">
    <citation type="submission" date="2016-12" db="EMBL/GenBank/DDBJ databases">
        <authorList>
            <person name="Song W.-J."/>
            <person name="Kurnit D.M."/>
        </authorList>
    </citation>
    <scope>NUCLEOTIDE SEQUENCE [LARGE SCALE GENOMIC DNA]</scope>
    <source>
        <strain evidence="2 3">DSM 30827</strain>
    </source>
</reference>